<dbReference type="RefSeq" id="WP_010840103.1">
    <property type="nucleotide sequence ID" value="NZ_APMY01000129.1"/>
</dbReference>
<reference evidence="1 2" key="1">
    <citation type="journal article" date="2013" name="Genome Announc.">
        <title>Draft Genome Sequence of Rhodococcus rhodnii Strain LMG5362, a Symbiont of Rhodnius prolixus (Hemiptera, Reduviidae, Triatominae), the Principle Vector of Trypanosoma cruzi.</title>
        <authorList>
            <person name="Pachebat J.A."/>
            <person name="van Keulen G."/>
            <person name="Whitten M.M."/>
            <person name="Girdwood S."/>
            <person name="Del Sol R."/>
            <person name="Dyson P.J."/>
            <person name="Facey P.D."/>
        </authorList>
    </citation>
    <scope>NUCLEOTIDE SEQUENCE [LARGE SCALE GENOMIC DNA]</scope>
    <source>
        <strain evidence="1 2">LMG 5362</strain>
    </source>
</reference>
<accession>R7WHL3</accession>
<evidence type="ECO:0000313" key="2">
    <source>
        <dbReference type="Proteomes" id="UP000013525"/>
    </source>
</evidence>
<dbReference type="AlphaFoldDB" id="R7WHL3"/>
<comment type="caution">
    <text evidence="1">The sequence shown here is derived from an EMBL/GenBank/DDBJ whole genome shotgun (WGS) entry which is preliminary data.</text>
</comment>
<keyword evidence="2" id="KW-1185">Reference proteome</keyword>
<proteinExistence type="predicted"/>
<gene>
    <name evidence="1" type="ORF">Rrhod_4086</name>
</gene>
<organism evidence="1 2">
    <name type="scientific">Rhodococcus rhodnii LMG 5362</name>
    <dbReference type="NCBI Taxonomy" id="1273125"/>
    <lineage>
        <taxon>Bacteria</taxon>
        <taxon>Bacillati</taxon>
        <taxon>Actinomycetota</taxon>
        <taxon>Actinomycetes</taxon>
        <taxon>Mycobacteriales</taxon>
        <taxon>Nocardiaceae</taxon>
        <taxon>Rhodococcus</taxon>
    </lineage>
</organism>
<protein>
    <submittedName>
        <fullName evidence="1">Uncharacterized protein</fullName>
    </submittedName>
</protein>
<dbReference type="EMBL" id="APMY01000129">
    <property type="protein sequence ID" value="EOM74611.1"/>
    <property type="molecule type" value="Genomic_DNA"/>
</dbReference>
<name>R7WHL3_9NOCA</name>
<evidence type="ECO:0000313" key="1">
    <source>
        <dbReference type="EMBL" id="EOM74611.1"/>
    </source>
</evidence>
<sequence length="57" mass="6417">MRMSIVGDSSQRINQQELIAEADAIEAGIQQYLATPRTRARNRTDDGDEVYHALFGH</sequence>
<dbReference type="Proteomes" id="UP000013525">
    <property type="component" value="Unassembled WGS sequence"/>
</dbReference>
<dbReference type="PATRIC" id="fig|1273125.3.peg.3882"/>